<dbReference type="EMBL" id="PXYX01000061">
    <property type="protein sequence ID" value="PSR24224.1"/>
    <property type="molecule type" value="Genomic_DNA"/>
</dbReference>
<dbReference type="InterPro" id="IPR036397">
    <property type="entry name" value="RNaseH_sf"/>
</dbReference>
<dbReference type="Pfam" id="PF09299">
    <property type="entry name" value="Mu-transpos_C"/>
    <property type="match status" value="1"/>
</dbReference>
<feature type="region of interest" description="Disordered" evidence="1">
    <location>
        <begin position="639"/>
        <end position="720"/>
    </location>
</feature>
<gene>
    <name evidence="3" type="ORF">C7B47_15405</name>
</gene>
<evidence type="ECO:0000313" key="3">
    <source>
        <dbReference type="EMBL" id="PSR24224.1"/>
    </source>
</evidence>
<dbReference type="Gene3D" id="3.30.420.10">
    <property type="entry name" value="Ribonuclease H-like superfamily/Ribonuclease H"/>
    <property type="match status" value="1"/>
</dbReference>
<dbReference type="InterPro" id="IPR015378">
    <property type="entry name" value="Transposase-like_Mu_C"/>
</dbReference>
<reference evidence="3 4" key="1">
    <citation type="journal article" date="2014" name="BMC Genomics">
        <title>Comparison of environmental and isolate Sulfobacillus genomes reveals diverse carbon, sulfur, nitrogen, and hydrogen metabolisms.</title>
        <authorList>
            <person name="Justice N.B."/>
            <person name="Norman A."/>
            <person name="Brown C.T."/>
            <person name="Singh A."/>
            <person name="Thomas B.C."/>
            <person name="Banfield J.F."/>
        </authorList>
    </citation>
    <scope>NUCLEOTIDE SEQUENCE [LARGE SCALE GENOMIC DNA]</scope>
    <source>
        <strain evidence="3">AMDSBA5</strain>
    </source>
</reference>
<dbReference type="InterPro" id="IPR001584">
    <property type="entry name" value="Integrase_cat-core"/>
</dbReference>
<dbReference type="GO" id="GO:0015074">
    <property type="term" value="P:DNA integration"/>
    <property type="evidence" value="ECO:0007669"/>
    <property type="project" value="InterPro"/>
</dbReference>
<protein>
    <recommendedName>
        <fullName evidence="2">Integrase catalytic domain-containing protein</fullName>
    </recommendedName>
</protein>
<dbReference type="Proteomes" id="UP000242705">
    <property type="component" value="Unassembled WGS sequence"/>
</dbReference>
<dbReference type="SUPFAM" id="SSF53098">
    <property type="entry name" value="Ribonuclease H-like"/>
    <property type="match status" value="1"/>
</dbReference>
<dbReference type="AlphaFoldDB" id="A0A2T2WPS4"/>
<feature type="compositionally biased region" description="Basic and acidic residues" evidence="1">
    <location>
        <begin position="665"/>
        <end position="674"/>
    </location>
</feature>
<feature type="domain" description="Integrase catalytic" evidence="2">
    <location>
        <begin position="286"/>
        <end position="491"/>
    </location>
</feature>
<evidence type="ECO:0000259" key="2">
    <source>
        <dbReference type="PROSITE" id="PS50994"/>
    </source>
</evidence>
<feature type="compositionally biased region" description="Basic residues" evidence="1">
    <location>
        <begin position="156"/>
        <end position="172"/>
    </location>
</feature>
<feature type="region of interest" description="Disordered" evidence="1">
    <location>
        <begin position="154"/>
        <end position="176"/>
    </location>
</feature>
<comment type="caution">
    <text evidence="3">The sequence shown here is derived from an EMBL/GenBank/DDBJ whole genome shotgun (WGS) entry which is preliminary data.</text>
</comment>
<dbReference type="PROSITE" id="PS50994">
    <property type="entry name" value="INTEGRASE"/>
    <property type="match status" value="1"/>
</dbReference>
<dbReference type="InterPro" id="IPR012337">
    <property type="entry name" value="RNaseH-like_sf"/>
</dbReference>
<accession>A0A2T2WPS4</accession>
<name>A0A2T2WPS4_SULTH</name>
<proteinExistence type="predicted"/>
<organism evidence="3 4">
    <name type="scientific">Sulfobacillus thermosulfidooxidans</name>
    <dbReference type="NCBI Taxonomy" id="28034"/>
    <lineage>
        <taxon>Bacteria</taxon>
        <taxon>Bacillati</taxon>
        <taxon>Bacillota</taxon>
        <taxon>Clostridia</taxon>
        <taxon>Eubacteriales</taxon>
        <taxon>Clostridiales Family XVII. Incertae Sedis</taxon>
        <taxon>Sulfobacillus</taxon>
    </lineage>
</organism>
<evidence type="ECO:0000256" key="1">
    <source>
        <dbReference type="SAM" id="MobiDB-lite"/>
    </source>
</evidence>
<dbReference type="GO" id="GO:0003676">
    <property type="term" value="F:nucleic acid binding"/>
    <property type="evidence" value="ECO:0007669"/>
    <property type="project" value="InterPro"/>
</dbReference>
<evidence type="ECO:0000313" key="4">
    <source>
        <dbReference type="Proteomes" id="UP000242705"/>
    </source>
</evidence>
<sequence length="720" mass="83371">MNWAVNQLIEWLGENGDPLTERLLWMDLSYTDVYLFNVRDPKALPVWRRLKDLESAVSQGIARVLAEDPFLKGMRPDDLVTESQRVQRDQAWQIIQPLVEMADEAIYRPETRGPLIADISVRGGVTKTTIYGYLRRYWRGGQTKNALLPEYERRGGRGKTKRVSDRKRGRPPRRTDTVTDEFGINVDEGIREKFRRGIRLFYETRKARTLKEAYQLMLEHLFHQGYDKRGDILVPVLPPITELPSFGQFRYWYEKERDWETSQKRRLGERRYALSRRPITGDSTQMAQGPGALYQIDATIADVYLVSRWDRNRVIGRPVVYMVEDVFSRMIVGLSVSLEGPSWLGAMLALENAASDKTGFCGRFGIEDVSWWPVQHLPDAILADRGELEGYNADQLVNALAIRVANTPPYRGDLKAIIEQNFRLMNLNLVGQLPGAVVKDRERGEPDYRLDAVLTLDEFTHLLVLSVRDHNLYQRLESYPMTEDMMGDNVEPYPWDLWQWGITHRSGHLRSVPHDVLRLNLLPGAEASVTPRGIQFRGVLYTTERAIREQWYERARARGTFRVAIAFDPRVMDVIYLRDDNGMGIEPGTLLDRNQQFRGYSWWDYEAWKQAQAERTVHRETRERQAQAELHAEMAKVVQQAQTETEQTRDGSSKRARVKSIRANRQIERDEDRGTQGWRLGQEEAKSPSSAQLSDEEVYVPPPDRITLLRRLKKPGEESK</sequence>